<protein>
    <recommendedName>
        <fullName evidence="2">PNPLA domain-containing protein</fullName>
    </recommendedName>
</protein>
<reference evidence="1" key="1">
    <citation type="submission" date="2021-01" db="EMBL/GenBank/DDBJ databases">
        <authorList>
            <person name="Corre E."/>
            <person name="Pelletier E."/>
            <person name="Niang G."/>
            <person name="Scheremetjew M."/>
            <person name="Finn R."/>
            <person name="Kale V."/>
            <person name="Holt S."/>
            <person name="Cochrane G."/>
            <person name="Meng A."/>
            <person name="Brown T."/>
            <person name="Cohen L."/>
        </authorList>
    </citation>
    <scope>NUCLEOTIDE SEQUENCE</scope>
    <source>
        <strain evidence="1">CCMP1661</strain>
    </source>
</reference>
<organism evidence="1">
    <name type="scientific">Fibrocapsa japonica</name>
    <dbReference type="NCBI Taxonomy" id="94617"/>
    <lineage>
        <taxon>Eukaryota</taxon>
        <taxon>Sar</taxon>
        <taxon>Stramenopiles</taxon>
        <taxon>Ochrophyta</taxon>
        <taxon>Raphidophyceae</taxon>
        <taxon>Chattonellales</taxon>
        <taxon>Chattonellaceae</taxon>
        <taxon>Fibrocapsa</taxon>
    </lineage>
</organism>
<proteinExistence type="predicted"/>
<gene>
    <name evidence="1" type="ORF">FJAP1339_LOCUS4899</name>
</gene>
<sequence length="331" mass="36886">MPRHGCSVYYDMLTGEGTHFIDTRHFLRALGLGAIYSPNGGLLNIFKDPLGRPILNLDYLLKDVVQSLRPLDWEAFSKWNELQPLKIIASRVDDGTSISMSTADGHFDNIEAMTDCMRASMLLPGLAGPVVSLPQVHGGRPLVDSQLFEPMPFRTALAEGCTHVIVLRTRPDGVNVCGKKSVLERLIMRRFFKRKHSFPEMYKYMKQMGHKHVYAKDILTLNQAANNWLNLGPSNACNILPISLGEGQPEIGRLERTRSEIYQGIKNGYAHAYAILSAVNSKEISEQQNKGTRLASGWKAVEEAFPNDVLDYEVDPIFLESKEKVVLGSGG</sequence>
<evidence type="ECO:0000313" key="1">
    <source>
        <dbReference type="EMBL" id="CAD9862367.1"/>
    </source>
</evidence>
<evidence type="ECO:0008006" key="2">
    <source>
        <dbReference type="Google" id="ProtNLM"/>
    </source>
</evidence>
<accession>A0A7S2UZZ0</accession>
<name>A0A7S2UZZ0_9STRA</name>
<dbReference type="SUPFAM" id="SSF52151">
    <property type="entry name" value="FabD/lysophospholipase-like"/>
    <property type="match status" value="1"/>
</dbReference>
<dbReference type="InterPro" id="IPR016035">
    <property type="entry name" value="Acyl_Trfase/lysoPLipase"/>
</dbReference>
<dbReference type="AlphaFoldDB" id="A0A7S2UZZ0"/>
<dbReference type="EMBL" id="HBHR01010246">
    <property type="protein sequence ID" value="CAD9862367.1"/>
    <property type="molecule type" value="Transcribed_RNA"/>
</dbReference>